<reference evidence="3" key="1">
    <citation type="submission" date="2017-02" db="UniProtKB">
        <authorList>
            <consortium name="WormBaseParasite"/>
        </authorList>
    </citation>
    <scope>IDENTIFICATION</scope>
</reference>
<dbReference type="OMA" id="KNEWPIS"/>
<protein>
    <submittedName>
        <fullName evidence="3">DUF676 domain-containing protein</fullName>
    </submittedName>
</protein>
<sequence>MTHLACRFCVDAEAVHVVDPLLDLRHRFEDLQGLDKMLKDRGCQIDVNNVAMNYHIWWKSYTKWRDSWFETRGVMSRDRELRQRMLEKNGGLLDALRLPNDLSVHTPIGGDAVSDEFDNEQKKQHMLLLLKAGMVKVDPVTSYAHLVGFPANLQHLLQKLLRGKLGENILNISPPYFVRGAVIDGVNISKEQYPQFKPSQHNESVLYLTGHSISSLIALFVKKSFGLKTNKWPLRILSSGASYLVPKNMLVSELDLNNISQRMKTVALSFCKTEEEESAEHTYFVAKLEAVLKNQLSLKIASSSVHAHRLLNFESFATCFRSSSGIEIARVSSVGSYISRRLCILCDSDLGGADFVRMVFVDIDLTRLLVSVIEEHLISKKAVPEDVFQLFKV</sequence>
<dbReference type="STRING" id="103827.A0A0N5CMN3"/>
<dbReference type="AlphaFoldDB" id="A0A0N5CMN3"/>
<gene>
    <name evidence="1" type="ORF">TCLT_LOCUS1419</name>
</gene>
<dbReference type="Gene3D" id="3.30.930.10">
    <property type="entry name" value="Bira Bifunctional Protein, Domain 2"/>
    <property type="match status" value="1"/>
</dbReference>
<dbReference type="Proteomes" id="UP000276776">
    <property type="component" value="Unassembled WGS sequence"/>
</dbReference>
<evidence type="ECO:0000313" key="1">
    <source>
        <dbReference type="EMBL" id="VDM96847.1"/>
    </source>
</evidence>
<dbReference type="EMBL" id="UYYF01000180">
    <property type="protein sequence ID" value="VDM96847.1"/>
    <property type="molecule type" value="Genomic_DNA"/>
</dbReference>
<accession>A0A0N5CMN3</accession>
<evidence type="ECO:0000313" key="3">
    <source>
        <dbReference type="WBParaSite" id="TCLT_0000141801-mRNA-1"/>
    </source>
</evidence>
<proteinExistence type="predicted"/>
<dbReference type="OrthoDB" id="24683at2759"/>
<reference evidence="1 2" key="2">
    <citation type="submission" date="2018-11" db="EMBL/GenBank/DDBJ databases">
        <authorList>
            <consortium name="Pathogen Informatics"/>
        </authorList>
    </citation>
    <scope>NUCLEOTIDE SEQUENCE [LARGE SCALE GENOMIC DNA]</scope>
</reference>
<organism evidence="3">
    <name type="scientific">Thelazia callipaeda</name>
    <name type="common">Oriental eyeworm</name>
    <name type="synonym">Parasitic nematode</name>
    <dbReference type="NCBI Taxonomy" id="103827"/>
    <lineage>
        <taxon>Eukaryota</taxon>
        <taxon>Metazoa</taxon>
        <taxon>Ecdysozoa</taxon>
        <taxon>Nematoda</taxon>
        <taxon>Chromadorea</taxon>
        <taxon>Rhabditida</taxon>
        <taxon>Spirurina</taxon>
        <taxon>Spiruromorpha</taxon>
        <taxon>Thelazioidea</taxon>
        <taxon>Thelaziidae</taxon>
        <taxon>Thelazia</taxon>
    </lineage>
</organism>
<dbReference type="WBParaSite" id="TCLT_0000141801-mRNA-1">
    <property type="protein sequence ID" value="TCLT_0000141801-mRNA-1"/>
    <property type="gene ID" value="TCLT_0000141801"/>
</dbReference>
<evidence type="ECO:0000313" key="2">
    <source>
        <dbReference type="Proteomes" id="UP000276776"/>
    </source>
</evidence>
<dbReference type="InterPro" id="IPR045864">
    <property type="entry name" value="aa-tRNA-synth_II/BPL/LPL"/>
</dbReference>
<keyword evidence="2" id="KW-1185">Reference proteome</keyword>
<name>A0A0N5CMN3_THECL</name>